<evidence type="ECO:0000259" key="5">
    <source>
        <dbReference type="Pfam" id="PF01103"/>
    </source>
</evidence>
<dbReference type="Gene3D" id="3.10.20.310">
    <property type="entry name" value="membrane protein fhac"/>
    <property type="match status" value="2"/>
</dbReference>
<evidence type="ECO:0000256" key="4">
    <source>
        <dbReference type="SAM" id="MobiDB-lite"/>
    </source>
</evidence>
<dbReference type="RefSeq" id="WP_221414752.1">
    <property type="nucleotide sequence ID" value="NZ_JACHKA010000001.1"/>
</dbReference>
<keyword evidence="2" id="KW-0812">Transmembrane</keyword>
<evidence type="ECO:0000313" key="7">
    <source>
        <dbReference type="Proteomes" id="UP001138540"/>
    </source>
</evidence>
<gene>
    <name evidence="6" type="ORF">HNP60_001135</name>
</gene>
<evidence type="ECO:0000313" key="6">
    <source>
        <dbReference type="EMBL" id="MBB5985161.1"/>
    </source>
</evidence>
<dbReference type="Pfam" id="PF01103">
    <property type="entry name" value="Omp85"/>
    <property type="match status" value="1"/>
</dbReference>
<evidence type="ECO:0000256" key="2">
    <source>
        <dbReference type="ARBA" id="ARBA00022452"/>
    </source>
</evidence>
<protein>
    <submittedName>
        <fullName evidence="6">Translocation and assembly module TamA</fullName>
    </submittedName>
</protein>
<evidence type="ECO:0000256" key="1">
    <source>
        <dbReference type="ARBA" id="ARBA00004370"/>
    </source>
</evidence>
<accession>A0ABR6NDM6</accession>
<dbReference type="PANTHER" id="PTHR12815">
    <property type="entry name" value="SORTING AND ASSEMBLY MACHINERY SAMM50 PROTEIN FAMILY MEMBER"/>
    <property type="match status" value="1"/>
</dbReference>
<dbReference type="Gene3D" id="2.40.160.50">
    <property type="entry name" value="membrane protein fhac: a member of the omp85/tpsb transporter family"/>
    <property type="match status" value="1"/>
</dbReference>
<feature type="domain" description="Bacterial surface antigen (D15)" evidence="5">
    <location>
        <begin position="386"/>
        <end position="673"/>
    </location>
</feature>
<dbReference type="EMBL" id="JACHKA010000001">
    <property type="protein sequence ID" value="MBB5985161.1"/>
    <property type="molecule type" value="Genomic_DNA"/>
</dbReference>
<comment type="subcellular location">
    <subcellularLocation>
        <location evidence="1">Membrane</location>
    </subcellularLocation>
</comment>
<keyword evidence="2" id="KW-1134">Transmembrane beta strand</keyword>
<comment type="caution">
    <text evidence="6">The sequence shown here is derived from an EMBL/GenBank/DDBJ whole genome shotgun (WGS) entry which is preliminary data.</text>
</comment>
<organism evidence="6 7">
    <name type="scientific">Sphingobium lignivorans</name>
    <dbReference type="NCBI Taxonomy" id="2735886"/>
    <lineage>
        <taxon>Bacteria</taxon>
        <taxon>Pseudomonadati</taxon>
        <taxon>Pseudomonadota</taxon>
        <taxon>Alphaproteobacteria</taxon>
        <taxon>Sphingomonadales</taxon>
        <taxon>Sphingomonadaceae</taxon>
        <taxon>Sphingobium</taxon>
    </lineage>
</organism>
<keyword evidence="3" id="KW-0472">Membrane</keyword>
<dbReference type="Proteomes" id="UP001138540">
    <property type="component" value="Unassembled WGS sequence"/>
</dbReference>
<evidence type="ECO:0000256" key="3">
    <source>
        <dbReference type="ARBA" id="ARBA00023136"/>
    </source>
</evidence>
<name>A0ABR6NDM6_9SPHN</name>
<dbReference type="PANTHER" id="PTHR12815:SF42">
    <property type="entry name" value="BACTERIAL SURFACE ANTIGEN (D15) DOMAIN-CONTAINING PROTEIN"/>
    <property type="match status" value="1"/>
</dbReference>
<proteinExistence type="predicted"/>
<keyword evidence="7" id="KW-1185">Reference proteome</keyword>
<feature type="region of interest" description="Disordered" evidence="4">
    <location>
        <begin position="1"/>
        <end position="88"/>
    </location>
</feature>
<dbReference type="InterPro" id="IPR039910">
    <property type="entry name" value="D15-like"/>
</dbReference>
<dbReference type="InterPro" id="IPR000184">
    <property type="entry name" value="Bac_surfAg_D15"/>
</dbReference>
<reference evidence="6 7" key="1">
    <citation type="submission" date="2020-08" db="EMBL/GenBank/DDBJ databases">
        <title>Exploring microbial biodiversity for novel pathways involved in the catabolism of aromatic compounds derived from lignin.</title>
        <authorList>
            <person name="Elkins J."/>
        </authorList>
    </citation>
    <scope>NUCLEOTIDE SEQUENCE [LARGE SCALE GENOMIC DNA]</scope>
    <source>
        <strain evidence="6 7">B1D3A</strain>
    </source>
</reference>
<sequence length="673" mass="72341">MSAGAVHAQAPRPGVAAPQLPAEDDLDLDPMPDIGLDWPDLDASDGAPADQPDEPVEPPPLPVLPPEGEAPDATPPAAAGPPPESEALATIDPAAPLRYGVTLQGIDEAADDLFRSRFNQLSVLKGGEGERANIAQIRRRGESDLELLDELLRARGYYDSRSRLRFGLDGGTDPRIDVILNANPGQRYALSQVNVSGLEGTSPLGTDLRGLFAVKPGDPADTDRILAETDKLRLGLSEGGYPFADVRDPVLTVDHQQRDVQLNLGVNTGSFRRFGDIVVNDDAPFDASHIAVIARFQPGDPYNQSDVTDLNRALVATGLVSQVTITPEEGKDDQTVDLAISMRRARPRTVSGEIGYGTGEGARIEASWQHRNFFPPEGALTVRGVIGTQEQSIIAAVRRSNFGRRDRVINAEVGVANINQPAYRAVTAGIAASLERQTNIIFQKDWTWSLGAELRISDERDFYGSALVERRRTYVIAALPTSVIYDGSDDLLDPREGFRLGGRISPEISLQDGVFSYVRAQFDGSGYIPFNDRVTLAGRIRLGTIVGASAERIAPTRRFYAGGGASVRGYGYQAIGPRDINNDPVGGRSLGELALEARFRFGSANQFGIVPFVDAGTISPDPWPSLSELRVGAGVGLRYYSNFGPIRIDVGTPVNPQPGDSRIGVYVSLGQAF</sequence>